<dbReference type="EMBL" id="CAJNNV010028129">
    <property type="protein sequence ID" value="CAE8623200.1"/>
    <property type="molecule type" value="Genomic_DNA"/>
</dbReference>
<feature type="region of interest" description="Disordered" evidence="1">
    <location>
        <begin position="466"/>
        <end position="497"/>
    </location>
</feature>
<dbReference type="AlphaFoldDB" id="A0A813G8Z4"/>
<comment type="caution">
    <text evidence="2">The sequence shown here is derived from an EMBL/GenBank/DDBJ whole genome shotgun (WGS) entry which is preliminary data.</text>
</comment>
<feature type="region of interest" description="Disordered" evidence="1">
    <location>
        <begin position="540"/>
        <end position="571"/>
    </location>
</feature>
<accession>A0A813G8Z4</accession>
<evidence type="ECO:0000256" key="1">
    <source>
        <dbReference type="SAM" id="MobiDB-lite"/>
    </source>
</evidence>
<organism evidence="2 3">
    <name type="scientific">Polarella glacialis</name>
    <name type="common">Dinoflagellate</name>
    <dbReference type="NCBI Taxonomy" id="89957"/>
    <lineage>
        <taxon>Eukaryota</taxon>
        <taxon>Sar</taxon>
        <taxon>Alveolata</taxon>
        <taxon>Dinophyceae</taxon>
        <taxon>Suessiales</taxon>
        <taxon>Suessiaceae</taxon>
        <taxon>Polarella</taxon>
    </lineage>
</organism>
<name>A0A813G8Z4_POLGL</name>
<feature type="compositionally biased region" description="Polar residues" evidence="1">
    <location>
        <begin position="466"/>
        <end position="482"/>
    </location>
</feature>
<evidence type="ECO:0000313" key="2">
    <source>
        <dbReference type="EMBL" id="CAE8623200.1"/>
    </source>
</evidence>
<sequence>MVRQFDLKKEPIVKKGRPDARVEVVLSFRTLQGSMEAVRDPRELFSLADVGSSFWVTFDLVEQDGGGGCRRLKNVIAVDRNPCEGFCALHSARAVLCQPQSRKILFLSENNTPEGKVLARRLRSLLPDEDFLETIPSSGDRTPDYPMAELDRFAAEAALDGIDLSKLSCAELAGLANLSTAEGYQSFFGTQRISRPTALHRLERLEQSSAIQKVVDACAREADAREQAGRQVPHATHTLLSSKVTCQRKAGNTSSGLWEFRSSDDEPQCADHIAEAIRCEARNSAFVHAMDIECPRTADPCSLVVKDRLGAWMQKIFIVLVDEAVADASLGLPLGLLSKPIYVKYPPRWIDVGDMNALSVALHHDAALGFADLPLKIAELAARADHAPEQCMRLVMRYSRSQSVLTGCTPEYGWRHASSASSISWSACEWWQWNQSHVDNRQSEDTRNFEGEQKLIQNWRDSEWQSQDAWNSAGKQKPSANWSDGERQPEDTWNSKGEHQLIQNWRDSGWQSEDAWNSESKQMRFPNWNDAERQLEDPWSKWGHPQIWNDAGWQSADTQEHSQDWSGAARR</sequence>
<reference evidence="2" key="1">
    <citation type="submission" date="2021-02" db="EMBL/GenBank/DDBJ databases">
        <authorList>
            <person name="Dougan E. K."/>
            <person name="Rhodes N."/>
            <person name="Thang M."/>
            <person name="Chan C."/>
        </authorList>
    </citation>
    <scope>NUCLEOTIDE SEQUENCE</scope>
</reference>
<gene>
    <name evidence="2" type="ORF">PGLA1383_LOCUS40496</name>
</gene>
<keyword evidence="3" id="KW-1185">Reference proteome</keyword>
<protein>
    <submittedName>
        <fullName evidence="2">Uncharacterized protein</fullName>
    </submittedName>
</protein>
<evidence type="ECO:0000313" key="3">
    <source>
        <dbReference type="Proteomes" id="UP000654075"/>
    </source>
</evidence>
<dbReference type="Proteomes" id="UP000654075">
    <property type="component" value="Unassembled WGS sequence"/>
</dbReference>
<proteinExistence type="predicted"/>